<dbReference type="EMBL" id="MUGV01000022">
    <property type="protein sequence ID" value="OXA78275.1"/>
    <property type="molecule type" value="Genomic_DNA"/>
</dbReference>
<reference evidence="1 2" key="1">
    <citation type="submission" date="2016-11" db="EMBL/GenBank/DDBJ databases">
        <title>Whole genomes of Flavobacteriaceae.</title>
        <authorList>
            <person name="Stine C."/>
            <person name="Li C."/>
            <person name="Tadesse D."/>
        </authorList>
    </citation>
    <scope>NUCLEOTIDE SEQUENCE [LARGE SCALE GENOMIC DNA]</scope>
    <source>
        <strain evidence="1 2">DSM 15937</strain>
    </source>
</reference>
<dbReference type="RefSeq" id="WP_074656645.1">
    <property type="nucleotide sequence ID" value="NZ_MUGV01000022.1"/>
</dbReference>
<protein>
    <submittedName>
        <fullName evidence="1">Uncharacterized protein</fullName>
    </submittedName>
</protein>
<proteinExistence type="predicted"/>
<sequence length="171" mass="20060">MNIKNLKPVILFLFLLLSGLSYSQDYLLPNEVNLYSFETKSGKKMILAKDKNDKYMIYRFGTKSKIEFEYPEKTKESWKKFTYSFYLRGGGKMNEGMDLNYVAFTNKNFKYVIYYSYFAVGEKVNIGVKIIDLNTKKTVDIKGDYKTLQGNLVKFRDNDLIHVDDNGELYD</sequence>
<accession>A0ABX4BNP4</accession>
<name>A0ABX4BNP4_FLAFR</name>
<gene>
    <name evidence="1" type="ORF">B0A65_14035</name>
</gene>
<keyword evidence="2" id="KW-1185">Reference proteome</keyword>
<evidence type="ECO:0000313" key="1">
    <source>
        <dbReference type="EMBL" id="OXA78275.1"/>
    </source>
</evidence>
<organism evidence="1 2">
    <name type="scientific">Flavobacterium frigidimaris</name>
    <dbReference type="NCBI Taxonomy" id="262320"/>
    <lineage>
        <taxon>Bacteria</taxon>
        <taxon>Pseudomonadati</taxon>
        <taxon>Bacteroidota</taxon>
        <taxon>Flavobacteriia</taxon>
        <taxon>Flavobacteriales</taxon>
        <taxon>Flavobacteriaceae</taxon>
        <taxon>Flavobacterium</taxon>
    </lineage>
</organism>
<evidence type="ECO:0000313" key="2">
    <source>
        <dbReference type="Proteomes" id="UP000198382"/>
    </source>
</evidence>
<dbReference type="Proteomes" id="UP000198382">
    <property type="component" value="Unassembled WGS sequence"/>
</dbReference>
<comment type="caution">
    <text evidence="1">The sequence shown here is derived from an EMBL/GenBank/DDBJ whole genome shotgun (WGS) entry which is preliminary data.</text>
</comment>